<comment type="caution">
    <text evidence="2">The sequence shown here is derived from an EMBL/GenBank/DDBJ whole genome shotgun (WGS) entry which is preliminary data.</text>
</comment>
<keyword evidence="3" id="KW-1185">Reference proteome</keyword>
<feature type="region of interest" description="Disordered" evidence="1">
    <location>
        <begin position="129"/>
        <end position="201"/>
    </location>
</feature>
<dbReference type="AlphaFoldDB" id="A0A836YHN4"/>
<dbReference type="EMBL" id="JAFJZO010000006">
    <property type="protein sequence ID" value="KAG5511247.1"/>
    <property type="molecule type" value="Genomic_DNA"/>
</dbReference>
<accession>A0A836YHN4</accession>
<name>A0A836YHN4_9TRYP</name>
<dbReference type="GeneID" id="94293207"/>
<evidence type="ECO:0000313" key="2">
    <source>
        <dbReference type="EMBL" id="KAG5511247.1"/>
    </source>
</evidence>
<evidence type="ECO:0000256" key="1">
    <source>
        <dbReference type="SAM" id="MobiDB-lite"/>
    </source>
</evidence>
<dbReference type="RefSeq" id="XP_067759568.1">
    <property type="nucleotide sequence ID" value="XM_067903130.1"/>
</dbReference>
<proteinExistence type="predicted"/>
<organism evidence="2 3">
    <name type="scientific">Porcisia hertigi</name>
    <dbReference type="NCBI Taxonomy" id="2761500"/>
    <lineage>
        <taxon>Eukaryota</taxon>
        <taxon>Discoba</taxon>
        <taxon>Euglenozoa</taxon>
        <taxon>Kinetoplastea</taxon>
        <taxon>Metakinetoplastina</taxon>
        <taxon>Trypanosomatida</taxon>
        <taxon>Trypanosomatidae</taxon>
        <taxon>Leishmaniinae</taxon>
        <taxon>Porcisia</taxon>
    </lineage>
</organism>
<feature type="compositionally biased region" description="Polar residues" evidence="1">
    <location>
        <begin position="150"/>
        <end position="165"/>
    </location>
</feature>
<dbReference type="KEGG" id="phet:94293207"/>
<evidence type="ECO:0000313" key="3">
    <source>
        <dbReference type="Proteomes" id="UP000674318"/>
    </source>
</evidence>
<protein>
    <submittedName>
        <fullName evidence="2">Uncharacterized protein</fullName>
    </submittedName>
</protein>
<dbReference type="Proteomes" id="UP000674318">
    <property type="component" value="Chromosome 6"/>
</dbReference>
<gene>
    <name evidence="2" type="ORF">JKF63_07189</name>
</gene>
<reference evidence="2 3" key="1">
    <citation type="submission" date="2021-02" db="EMBL/GenBank/DDBJ databases">
        <title>Porcisia hertigi Genome sequencing and assembly.</title>
        <authorList>
            <person name="Almutairi H."/>
            <person name="Gatherer D."/>
        </authorList>
    </citation>
    <scope>NUCLEOTIDE SEQUENCE [LARGE SCALE GENOMIC DNA]</scope>
    <source>
        <strain evidence="2 3">C119</strain>
    </source>
</reference>
<dbReference type="OrthoDB" id="264318at2759"/>
<sequence>MSSDLYPVGTRRGDDAGSCARVPVYSAKRKRCRILCCVTPTATVETSKNEEPYTHNDFSKSTVCMDYHILSRIEDDVKRAEMRLENPDSAIPDRGYPYAQGLYGAAERYHAIQLPPFGGHLLADNIQTAITPRSTRPNRGSRANSRHTSRPGSSSHTPTTVQRSRTPGRNRNGRQTPGVGHLPQLRYPNGDRMVPVDSARRAPTLLRDDDYRERSSEAAGAGILYRRERIY</sequence>
<feature type="compositionally biased region" description="Polar residues" evidence="1">
    <location>
        <begin position="129"/>
        <end position="143"/>
    </location>
</feature>